<feature type="domain" description="ABC transporter" evidence="8">
    <location>
        <begin position="7"/>
        <end position="251"/>
    </location>
</feature>
<dbReference type="EMBL" id="JACTNF010000018">
    <property type="protein sequence ID" value="MBO1076199.1"/>
    <property type="molecule type" value="Genomic_DNA"/>
</dbReference>
<evidence type="ECO:0000256" key="7">
    <source>
        <dbReference type="ARBA" id="ARBA00023136"/>
    </source>
</evidence>
<dbReference type="PANTHER" id="PTHR43297">
    <property type="entry name" value="OLIGOPEPTIDE TRANSPORT ATP-BINDING PROTEIN APPD"/>
    <property type="match status" value="1"/>
</dbReference>
<dbReference type="InterPro" id="IPR027417">
    <property type="entry name" value="P-loop_NTPase"/>
</dbReference>
<keyword evidence="3" id="KW-0813">Transport</keyword>
<evidence type="ECO:0000313" key="9">
    <source>
        <dbReference type="EMBL" id="MBO1076199.1"/>
    </source>
</evidence>
<comment type="similarity">
    <text evidence="2">Belongs to the ABC transporter superfamily.</text>
</comment>
<evidence type="ECO:0000256" key="5">
    <source>
        <dbReference type="ARBA" id="ARBA00022741"/>
    </source>
</evidence>
<evidence type="ECO:0000256" key="6">
    <source>
        <dbReference type="ARBA" id="ARBA00022840"/>
    </source>
</evidence>
<dbReference type="InterPro" id="IPR013563">
    <property type="entry name" value="Oligopep_ABC_C"/>
</dbReference>
<keyword evidence="4" id="KW-1003">Cell membrane</keyword>
<gene>
    <name evidence="9" type="ORF">IAI60_16405</name>
</gene>
<keyword evidence="7" id="KW-0472">Membrane</keyword>
<dbReference type="PROSITE" id="PS00211">
    <property type="entry name" value="ABC_TRANSPORTER_1"/>
    <property type="match status" value="1"/>
</dbReference>
<dbReference type="SMART" id="SM00382">
    <property type="entry name" value="AAA"/>
    <property type="match status" value="1"/>
</dbReference>
<reference evidence="9 10" key="1">
    <citation type="submission" date="2020-09" db="EMBL/GenBank/DDBJ databases">
        <title>Roseomonas.</title>
        <authorList>
            <person name="Zhu W."/>
        </authorList>
    </citation>
    <scope>NUCLEOTIDE SEQUENCE [LARGE SCALE GENOMIC DNA]</scope>
    <source>
        <strain evidence="9 10">1311</strain>
    </source>
</reference>
<dbReference type="SUPFAM" id="SSF52540">
    <property type="entry name" value="P-loop containing nucleoside triphosphate hydrolases"/>
    <property type="match status" value="1"/>
</dbReference>
<evidence type="ECO:0000259" key="8">
    <source>
        <dbReference type="PROSITE" id="PS50893"/>
    </source>
</evidence>
<dbReference type="PROSITE" id="PS50893">
    <property type="entry name" value="ABC_TRANSPORTER_2"/>
    <property type="match status" value="1"/>
</dbReference>
<dbReference type="Proteomes" id="UP001518990">
    <property type="component" value="Unassembled WGS sequence"/>
</dbReference>
<dbReference type="InterPro" id="IPR050388">
    <property type="entry name" value="ABC_Ni/Peptide_Import"/>
</dbReference>
<evidence type="ECO:0000256" key="1">
    <source>
        <dbReference type="ARBA" id="ARBA00004417"/>
    </source>
</evidence>
<keyword evidence="10" id="KW-1185">Reference proteome</keyword>
<accession>A0ABS3KFF1</accession>
<keyword evidence="5" id="KW-0547">Nucleotide-binding</keyword>
<dbReference type="InterPro" id="IPR003593">
    <property type="entry name" value="AAA+_ATPase"/>
</dbReference>
<evidence type="ECO:0000256" key="2">
    <source>
        <dbReference type="ARBA" id="ARBA00005417"/>
    </source>
</evidence>
<name>A0ABS3KFF1_9PROT</name>
<dbReference type="GO" id="GO:0005524">
    <property type="term" value="F:ATP binding"/>
    <property type="evidence" value="ECO:0007669"/>
    <property type="project" value="UniProtKB-KW"/>
</dbReference>
<dbReference type="InterPro" id="IPR003439">
    <property type="entry name" value="ABC_transporter-like_ATP-bd"/>
</dbReference>
<dbReference type="PANTHER" id="PTHR43297:SF2">
    <property type="entry name" value="DIPEPTIDE TRANSPORT ATP-BINDING PROTEIN DPPD"/>
    <property type="match status" value="1"/>
</dbReference>
<dbReference type="RefSeq" id="WP_207448965.1">
    <property type="nucleotide sequence ID" value="NZ_CP061095.1"/>
</dbReference>
<evidence type="ECO:0000256" key="4">
    <source>
        <dbReference type="ARBA" id="ARBA00022475"/>
    </source>
</evidence>
<keyword evidence="6 9" id="KW-0067">ATP-binding</keyword>
<protein>
    <submittedName>
        <fullName evidence="9">ABC transporter ATP-binding protein</fullName>
    </submittedName>
</protein>
<organism evidence="9 10">
    <name type="scientific">Roseomonas marmotae</name>
    <dbReference type="NCBI Taxonomy" id="2768161"/>
    <lineage>
        <taxon>Bacteria</taxon>
        <taxon>Pseudomonadati</taxon>
        <taxon>Pseudomonadota</taxon>
        <taxon>Alphaproteobacteria</taxon>
        <taxon>Acetobacterales</taxon>
        <taxon>Roseomonadaceae</taxon>
        <taxon>Roseomonas</taxon>
    </lineage>
</organism>
<proteinExistence type="inferred from homology"/>
<comment type="caution">
    <text evidence="9">The sequence shown here is derived from an EMBL/GenBank/DDBJ whole genome shotgun (WGS) entry which is preliminary data.</text>
</comment>
<dbReference type="Pfam" id="PF00005">
    <property type="entry name" value="ABC_tran"/>
    <property type="match status" value="1"/>
</dbReference>
<dbReference type="Gene3D" id="3.40.50.300">
    <property type="entry name" value="P-loop containing nucleotide triphosphate hydrolases"/>
    <property type="match status" value="1"/>
</dbReference>
<sequence length="339" mass="36361">MTTLLAVRDLGVAYGRGAVQAVDGADLSVERGGMLGLVGESGCGKTTLARALIGVLPGGASITRGQILLDGTDLVALSPAERRAKLWREIAFIPQTAMSALDPVYRLRDQMREVLCDRGGLPRAEADMRAAELFRAVGLHPRRLDDYPHQFSGGMRQRASIALALALRPKLVIADEPVTALDVIVQRQVLDTFRDLSRQLGLSAIIVTHDISVVAYLCGQVAVMYAGKVVEHGPTSAVLEQPAHPYTMGLMNAFPDLESEEAVLAPIEGSPPPLHDPPKGCRFAPRCPFAIPVCTALVPEPSTLAPGHWAACHRVGEATVLRQRARDPSTWRNVVGQQA</sequence>
<evidence type="ECO:0000313" key="10">
    <source>
        <dbReference type="Proteomes" id="UP001518990"/>
    </source>
</evidence>
<dbReference type="InterPro" id="IPR017871">
    <property type="entry name" value="ABC_transporter-like_CS"/>
</dbReference>
<dbReference type="Pfam" id="PF08352">
    <property type="entry name" value="oligo_HPY"/>
    <property type="match status" value="1"/>
</dbReference>
<dbReference type="CDD" id="cd03257">
    <property type="entry name" value="ABC_NikE_OppD_transporters"/>
    <property type="match status" value="1"/>
</dbReference>
<comment type="subcellular location">
    <subcellularLocation>
        <location evidence="1">Cell inner membrane</location>
        <topology evidence="1">Peripheral membrane protein</topology>
    </subcellularLocation>
</comment>
<dbReference type="NCBIfam" id="TIGR01727">
    <property type="entry name" value="oligo_HPY"/>
    <property type="match status" value="1"/>
</dbReference>
<evidence type="ECO:0000256" key="3">
    <source>
        <dbReference type="ARBA" id="ARBA00022448"/>
    </source>
</evidence>